<feature type="transmembrane region" description="Helical" evidence="10">
    <location>
        <begin position="220"/>
        <end position="244"/>
    </location>
</feature>
<dbReference type="PANTHER" id="PTHR28285:SF1">
    <property type="entry name" value="PROTEIN BIG1"/>
    <property type="match status" value="1"/>
</dbReference>
<keyword evidence="8 10" id="KW-0472">Membrane</keyword>
<gene>
    <name evidence="13" type="ORF">Micbo1qcDRAFT_232766</name>
</gene>
<comment type="similarity">
    <text evidence="2">Belongs to the BIG1 family.</text>
</comment>
<feature type="chain" id="PRO_5007293543" description="Protein BIG1" evidence="11">
    <location>
        <begin position="19"/>
        <end position="264"/>
    </location>
</feature>
<dbReference type="EMBL" id="KQ964248">
    <property type="protein sequence ID" value="KXJ93164.1"/>
    <property type="molecule type" value="Genomic_DNA"/>
</dbReference>
<evidence type="ECO:0000256" key="10">
    <source>
        <dbReference type="SAM" id="Phobius"/>
    </source>
</evidence>
<dbReference type="Proteomes" id="UP000070501">
    <property type="component" value="Unassembled WGS sequence"/>
</dbReference>
<evidence type="ECO:0000256" key="7">
    <source>
        <dbReference type="ARBA" id="ARBA00022989"/>
    </source>
</evidence>
<dbReference type="GO" id="GO:0009272">
    <property type="term" value="P:fungal-type cell wall biogenesis"/>
    <property type="evidence" value="ECO:0007669"/>
    <property type="project" value="TreeGrafter"/>
</dbReference>
<dbReference type="InterPro" id="IPR037654">
    <property type="entry name" value="Big1"/>
</dbReference>
<reference evidence="14" key="1">
    <citation type="submission" date="2016-02" db="EMBL/GenBank/DDBJ databases">
        <title>Draft genome sequence of Microdochium bolleyi, a fungal endophyte of beachgrass.</title>
        <authorList>
            <consortium name="DOE Joint Genome Institute"/>
            <person name="David A.S."/>
            <person name="May G."/>
            <person name="Haridas S."/>
            <person name="Lim J."/>
            <person name="Wang M."/>
            <person name="Labutti K."/>
            <person name="Lipzen A."/>
            <person name="Barry K."/>
            <person name="Grigoriev I.V."/>
        </authorList>
    </citation>
    <scope>NUCLEOTIDE SEQUENCE [LARGE SCALE GENOMIC DNA]</scope>
    <source>
        <strain evidence="14">J235TASD1</strain>
    </source>
</reference>
<keyword evidence="6" id="KW-0256">Endoplasmic reticulum</keyword>
<sequence>MRLSVTAALAACCASAQAFSDSTPFILFSTAKFTEPDSTRQLQSRDEVVSSAKNILSSCPTQRYLLVTQPNLNAGHLRSAAAVPKLHGSIEKSKSSYTVAEVAGLVDIKQLHDYINEACNGKTVLIDELNLTPLSGTNSAALGENDNNFGMVVDQYDLAGDYTVLYTAGSRTDEPSGYTAEFHDSMRTELKRQVQPVRRANSTFENLPLFEKYQFFTPGIFMAFLVIFILVSILFVGVSAVASLKVPYGAFEKDMGPAAQKKQQ</sequence>
<feature type="signal peptide" evidence="11">
    <location>
        <begin position="1"/>
        <end position="18"/>
    </location>
</feature>
<dbReference type="AlphaFoldDB" id="A0A136J7M5"/>
<accession>A0A136J7M5</accession>
<name>A0A136J7M5_9PEZI</name>
<dbReference type="GO" id="GO:0006078">
    <property type="term" value="P:(1-&gt;6)-beta-D-glucan biosynthetic process"/>
    <property type="evidence" value="ECO:0007669"/>
    <property type="project" value="TreeGrafter"/>
</dbReference>
<dbReference type="PANTHER" id="PTHR28285">
    <property type="entry name" value="PROTEIN BIG1"/>
    <property type="match status" value="1"/>
</dbReference>
<protein>
    <recommendedName>
        <fullName evidence="3">Protein BIG1</fullName>
    </recommendedName>
</protein>
<evidence type="ECO:0000313" key="13">
    <source>
        <dbReference type="EMBL" id="KXJ93164.1"/>
    </source>
</evidence>
<keyword evidence="7 10" id="KW-1133">Transmembrane helix</keyword>
<feature type="domain" description="V-type proton ATPase subunit S1/VOA1 transmembrane" evidence="12">
    <location>
        <begin position="214"/>
        <end position="253"/>
    </location>
</feature>
<dbReference type="STRING" id="196109.A0A136J7M5"/>
<evidence type="ECO:0000256" key="2">
    <source>
        <dbReference type="ARBA" id="ARBA00008203"/>
    </source>
</evidence>
<organism evidence="13 14">
    <name type="scientific">Microdochium bolleyi</name>
    <dbReference type="NCBI Taxonomy" id="196109"/>
    <lineage>
        <taxon>Eukaryota</taxon>
        <taxon>Fungi</taxon>
        <taxon>Dikarya</taxon>
        <taxon>Ascomycota</taxon>
        <taxon>Pezizomycotina</taxon>
        <taxon>Sordariomycetes</taxon>
        <taxon>Xylariomycetidae</taxon>
        <taxon>Xylariales</taxon>
        <taxon>Microdochiaceae</taxon>
        <taxon>Microdochium</taxon>
    </lineage>
</organism>
<keyword evidence="9" id="KW-0961">Cell wall biogenesis/degradation</keyword>
<evidence type="ECO:0000256" key="8">
    <source>
        <dbReference type="ARBA" id="ARBA00023136"/>
    </source>
</evidence>
<dbReference type="Pfam" id="PF20520">
    <property type="entry name" value="Ac45-VOA1_TM"/>
    <property type="match status" value="1"/>
</dbReference>
<evidence type="ECO:0000256" key="11">
    <source>
        <dbReference type="SAM" id="SignalP"/>
    </source>
</evidence>
<proteinExistence type="inferred from homology"/>
<keyword evidence="14" id="KW-1185">Reference proteome</keyword>
<keyword evidence="4 10" id="KW-0812">Transmembrane</keyword>
<evidence type="ECO:0000256" key="3">
    <source>
        <dbReference type="ARBA" id="ARBA00022089"/>
    </source>
</evidence>
<keyword evidence="5 11" id="KW-0732">Signal</keyword>
<dbReference type="GO" id="GO:0071555">
    <property type="term" value="P:cell wall organization"/>
    <property type="evidence" value="ECO:0007669"/>
    <property type="project" value="UniProtKB-KW"/>
</dbReference>
<evidence type="ECO:0000313" key="14">
    <source>
        <dbReference type="Proteomes" id="UP000070501"/>
    </source>
</evidence>
<dbReference type="GO" id="GO:0005789">
    <property type="term" value="C:endoplasmic reticulum membrane"/>
    <property type="evidence" value="ECO:0007669"/>
    <property type="project" value="UniProtKB-SubCell"/>
</dbReference>
<evidence type="ECO:0000256" key="9">
    <source>
        <dbReference type="ARBA" id="ARBA00023316"/>
    </source>
</evidence>
<dbReference type="InterPro" id="IPR046756">
    <property type="entry name" value="VAS1/VOA1_TM"/>
</dbReference>
<evidence type="ECO:0000256" key="1">
    <source>
        <dbReference type="ARBA" id="ARBA00004115"/>
    </source>
</evidence>
<evidence type="ECO:0000256" key="6">
    <source>
        <dbReference type="ARBA" id="ARBA00022824"/>
    </source>
</evidence>
<evidence type="ECO:0000256" key="4">
    <source>
        <dbReference type="ARBA" id="ARBA00022692"/>
    </source>
</evidence>
<dbReference type="InParanoid" id="A0A136J7M5"/>
<comment type="subcellular location">
    <subcellularLocation>
        <location evidence="1">Endoplasmic reticulum membrane</location>
        <topology evidence="1">Single-pass type I membrane protein</topology>
    </subcellularLocation>
</comment>
<evidence type="ECO:0000256" key="5">
    <source>
        <dbReference type="ARBA" id="ARBA00022729"/>
    </source>
</evidence>
<evidence type="ECO:0000259" key="12">
    <source>
        <dbReference type="Pfam" id="PF20520"/>
    </source>
</evidence>
<dbReference type="OrthoDB" id="9985059at2759"/>